<feature type="transmembrane region" description="Helical" evidence="7">
    <location>
        <begin position="149"/>
        <end position="169"/>
    </location>
</feature>
<dbReference type="GO" id="GO:0022857">
    <property type="term" value="F:transmembrane transporter activity"/>
    <property type="evidence" value="ECO:0007669"/>
    <property type="project" value="InterPro"/>
</dbReference>
<evidence type="ECO:0000256" key="5">
    <source>
        <dbReference type="ARBA" id="ARBA00022989"/>
    </source>
</evidence>
<name>A0A2T4A9Y7_TRIHA</name>
<keyword evidence="5 7" id="KW-1133">Transmembrane helix</keyword>
<feature type="domain" description="Major facilitator superfamily (MFS) profile" evidence="8">
    <location>
        <begin position="85"/>
        <end position="575"/>
    </location>
</feature>
<dbReference type="Proteomes" id="UP000241690">
    <property type="component" value="Unassembled WGS sequence"/>
</dbReference>
<feature type="transmembrane region" description="Helical" evidence="7">
    <location>
        <begin position="345"/>
        <end position="369"/>
    </location>
</feature>
<feature type="transmembrane region" description="Helical" evidence="7">
    <location>
        <begin position="541"/>
        <end position="565"/>
    </location>
</feature>
<comment type="subcellular location">
    <subcellularLocation>
        <location evidence="1">Membrane</location>
        <topology evidence="1">Multi-pass membrane protein</topology>
    </subcellularLocation>
</comment>
<dbReference type="PROSITE" id="PS50850">
    <property type="entry name" value="MFS"/>
    <property type="match status" value="1"/>
</dbReference>
<feature type="transmembrane region" description="Helical" evidence="7">
    <location>
        <begin position="208"/>
        <end position="233"/>
    </location>
</feature>
<keyword evidence="10" id="KW-1185">Reference proteome</keyword>
<sequence>MGVGIAPQKEPTQRSSFMRVGLPFRVNRARRSHQKGNPPLPAPKNDASVWPLPLSASLSKPHNHGDKTATHDNVRKITGIRWFLLYSALYATALLYGLDTTIAADVQSAVIETFEDISQLAWLGAGFTLGSVAVILPYGALYSMFSLKYLYIAGVVLFELGSVLCGAAPSMNVLIVGRVIAGMGGTGLYLGVMNHISVFATREERGTYINGIGFVWGVGACLGPVIGGLFSVSKATWRWGFYINLVIGAATAPIYIFSLPNVHPVRGISLRDRIKSIDYRIVVAFSLAFVFAGGAWRWQDGRTIATIIVFGLLTILYMVQQYYCIITTPETRSFPVHLLRSRSQILTAVCSAASYSALYIPTYFIPIYFQFVQNDTALKAAVRLLPFLLVAVAFNLASGYLLAKLKYYMPMYLVSGIIITVGGSLLYVYLKPETPTASIYGISVVLAVGTGLTMQIGYAVATLKVTPEDVAKSLSMQNVSQMGGTTIALIIAVLVFESAAVRNVSEVLDGQGFSDGQIRAVIAGAQSTLFEHLSDSVRMKVILAITEAMQTPFILVIVSGAVVVVSSFAMKREKLFGEIVAVG</sequence>
<feature type="transmembrane region" description="Helical" evidence="7">
    <location>
        <begin position="304"/>
        <end position="325"/>
    </location>
</feature>
<feature type="transmembrane region" description="Helical" evidence="7">
    <location>
        <begin position="175"/>
        <end position="196"/>
    </location>
</feature>
<feature type="transmembrane region" description="Helical" evidence="7">
    <location>
        <begin position="239"/>
        <end position="258"/>
    </location>
</feature>
<evidence type="ECO:0000256" key="2">
    <source>
        <dbReference type="ARBA" id="ARBA00007520"/>
    </source>
</evidence>
<evidence type="ECO:0000313" key="9">
    <source>
        <dbReference type="EMBL" id="PTB53887.1"/>
    </source>
</evidence>
<feature type="transmembrane region" description="Helical" evidence="7">
    <location>
        <begin position="381"/>
        <end position="403"/>
    </location>
</feature>
<evidence type="ECO:0000256" key="3">
    <source>
        <dbReference type="ARBA" id="ARBA00022448"/>
    </source>
</evidence>
<reference evidence="9 10" key="1">
    <citation type="submission" date="2016-07" db="EMBL/GenBank/DDBJ databases">
        <title>Multiple horizontal gene transfer events from other fungi enriched the ability of initially mycotrophic Trichoderma (Ascomycota) to feed on dead plant biomass.</title>
        <authorList>
            <consortium name="DOE Joint Genome Institute"/>
            <person name="Aerts A."/>
            <person name="Atanasova L."/>
            <person name="Chenthamara K."/>
            <person name="Zhang J."/>
            <person name="Grujic M."/>
            <person name="Henrissat B."/>
            <person name="Kuo A."/>
            <person name="Salamov A."/>
            <person name="Lipzen A."/>
            <person name="Labutti K."/>
            <person name="Barry K."/>
            <person name="Miao Y."/>
            <person name="Rahimi M.J."/>
            <person name="Shen Q."/>
            <person name="Grigoriev I.V."/>
            <person name="Kubicek C.P."/>
            <person name="Druzhinina I.S."/>
        </authorList>
    </citation>
    <scope>NUCLEOTIDE SEQUENCE [LARGE SCALE GENOMIC DNA]</scope>
    <source>
        <strain evidence="9 10">CBS 226.95</strain>
    </source>
</reference>
<feature type="transmembrane region" description="Helical" evidence="7">
    <location>
        <begin position="80"/>
        <end position="98"/>
    </location>
</feature>
<dbReference type="GeneID" id="36629997"/>
<feature type="transmembrane region" description="Helical" evidence="7">
    <location>
        <begin position="279"/>
        <end position="298"/>
    </location>
</feature>
<feature type="transmembrane region" description="Helical" evidence="7">
    <location>
        <begin position="410"/>
        <end position="430"/>
    </location>
</feature>
<evidence type="ECO:0000256" key="7">
    <source>
        <dbReference type="SAM" id="Phobius"/>
    </source>
</evidence>
<evidence type="ECO:0000256" key="6">
    <source>
        <dbReference type="ARBA" id="ARBA00023136"/>
    </source>
</evidence>
<dbReference type="RefSeq" id="XP_024773564.1">
    <property type="nucleotide sequence ID" value="XM_024921415.1"/>
</dbReference>
<dbReference type="Pfam" id="PF07690">
    <property type="entry name" value="MFS_1"/>
    <property type="match status" value="1"/>
</dbReference>
<evidence type="ECO:0000256" key="1">
    <source>
        <dbReference type="ARBA" id="ARBA00004141"/>
    </source>
</evidence>
<dbReference type="PANTHER" id="PTHR23501:SF12">
    <property type="entry name" value="MAJOR FACILITATOR SUPERFAMILY (MFS) PROFILE DOMAIN-CONTAINING PROTEIN-RELATED"/>
    <property type="match status" value="1"/>
</dbReference>
<evidence type="ECO:0000256" key="4">
    <source>
        <dbReference type="ARBA" id="ARBA00022692"/>
    </source>
</evidence>
<gene>
    <name evidence="9" type="ORF">M431DRAFT_555212</name>
</gene>
<dbReference type="PANTHER" id="PTHR23501">
    <property type="entry name" value="MAJOR FACILITATOR SUPERFAMILY"/>
    <property type="match status" value="1"/>
</dbReference>
<dbReference type="InterPro" id="IPR011701">
    <property type="entry name" value="MFS"/>
</dbReference>
<feature type="transmembrane region" description="Helical" evidence="7">
    <location>
        <begin position="436"/>
        <end position="461"/>
    </location>
</feature>
<feature type="transmembrane region" description="Helical" evidence="7">
    <location>
        <begin position="482"/>
        <end position="501"/>
    </location>
</feature>
<dbReference type="Gene3D" id="1.20.1250.20">
    <property type="entry name" value="MFS general substrate transporter like domains"/>
    <property type="match status" value="1"/>
</dbReference>
<keyword evidence="6 7" id="KW-0472">Membrane</keyword>
<comment type="similarity">
    <text evidence="2">Belongs to the major facilitator superfamily. TCR/Tet family.</text>
</comment>
<evidence type="ECO:0000313" key="10">
    <source>
        <dbReference type="Proteomes" id="UP000241690"/>
    </source>
</evidence>
<dbReference type="GO" id="GO:0005886">
    <property type="term" value="C:plasma membrane"/>
    <property type="evidence" value="ECO:0007669"/>
    <property type="project" value="TreeGrafter"/>
</dbReference>
<proteinExistence type="inferred from homology"/>
<dbReference type="EMBL" id="KZ679681">
    <property type="protein sequence ID" value="PTB53887.1"/>
    <property type="molecule type" value="Genomic_DNA"/>
</dbReference>
<accession>A0A2T4A9Y7</accession>
<feature type="transmembrane region" description="Helical" evidence="7">
    <location>
        <begin position="120"/>
        <end position="142"/>
    </location>
</feature>
<keyword evidence="3" id="KW-0813">Transport</keyword>
<organism evidence="9 10">
    <name type="scientific">Trichoderma harzianum CBS 226.95</name>
    <dbReference type="NCBI Taxonomy" id="983964"/>
    <lineage>
        <taxon>Eukaryota</taxon>
        <taxon>Fungi</taxon>
        <taxon>Dikarya</taxon>
        <taxon>Ascomycota</taxon>
        <taxon>Pezizomycotina</taxon>
        <taxon>Sordariomycetes</taxon>
        <taxon>Hypocreomycetidae</taxon>
        <taxon>Hypocreales</taxon>
        <taxon>Hypocreaceae</taxon>
        <taxon>Trichoderma</taxon>
    </lineage>
</organism>
<keyword evidence="4 7" id="KW-0812">Transmembrane</keyword>
<dbReference type="InterPro" id="IPR020846">
    <property type="entry name" value="MFS_dom"/>
</dbReference>
<dbReference type="SUPFAM" id="SSF103473">
    <property type="entry name" value="MFS general substrate transporter"/>
    <property type="match status" value="1"/>
</dbReference>
<dbReference type="InterPro" id="IPR036259">
    <property type="entry name" value="MFS_trans_sf"/>
</dbReference>
<evidence type="ECO:0000259" key="8">
    <source>
        <dbReference type="PROSITE" id="PS50850"/>
    </source>
</evidence>
<dbReference type="AlphaFoldDB" id="A0A2T4A9Y7"/>
<protein>
    <recommendedName>
        <fullName evidence="8">Major facilitator superfamily (MFS) profile domain-containing protein</fullName>
    </recommendedName>
</protein>